<name>A0ABQ9HUM2_9NEOP</name>
<dbReference type="Proteomes" id="UP001159363">
    <property type="component" value="Chromosome 3"/>
</dbReference>
<proteinExistence type="predicted"/>
<evidence type="ECO:0000313" key="3">
    <source>
        <dbReference type="Proteomes" id="UP001159363"/>
    </source>
</evidence>
<accession>A0ABQ9HUM2</accession>
<reference evidence="2 3" key="1">
    <citation type="submission" date="2023-02" db="EMBL/GenBank/DDBJ databases">
        <title>LHISI_Scaffold_Assembly.</title>
        <authorList>
            <person name="Stuart O.P."/>
            <person name="Cleave R."/>
            <person name="Magrath M.J.L."/>
            <person name="Mikheyev A.S."/>
        </authorList>
    </citation>
    <scope>NUCLEOTIDE SEQUENCE [LARGE SCALE GENOMIC DNA]</scope>
    <source>
        <strain evidence="2">Daus_M_001</strain>
        <tissue evidence="2">Leg muscle</tissue>
    </source>
</reference>
<feature type="region of interest" description="Disordered" evidence="1">
    <location>
        <begin position="121"/>
        <end position="196"/>
    </location>
</feature>
<feature type="compositionally biased region" description="Basic and acidic residues" evidence="1">
    <location>
        <begin position="136"/>
        <end position="147"/>
    </location>
</feature>
<gene>
    <name evidence="2" type="ORF">PR048_007577</name>
</gene>
<evidence type="ECO:0000313" key="2">
    <source>
        <dbReference type="EMBL" id="KAJ8888090.1"/>
    </source>
</evidence>
<comment type="caution">
    <text evidence="2">The sequence shown here is derived from an EMBL/GenBank/DDBJ whole genome shotgun (WGS) entry which is preliminary data.</text>
</comment>
<organism evidence="2 3">
    <name type="scientific">Dryococelus australis</name>
    <dbReference type="NCBI Taxonomy" id="614101"/>
    <lineage>
        <taxon>Eukaryota</taxon>
        <taxon>Metazoa</taxon>
        <taxon>Ecdysozoa</taxon>
        <taxon>Arthropoda</taxon>
        <taxon>Hexapoda</taxon>
        <taxon>Insecta</taxon>
        <taxon>Pterygota</taxon>
        <taxon>Neoptera</taxon>
        <taxon>Polyneoptera</taxon>
        <taxon>Phasmatodea</taxon>
        <taxon>Verophasmatodea</taxon>
        <taxon>Anareolatae</taxon>
        <taxon>Phasmatidae</taxon>
        <taxon>Eurycanthinae</taxon>
        <taxon>Dryococelus</taxon>
    </lineage>
</organism>
<keyword evidence="3" id="KW-1185">Reference proteome</keyword>
<dbReference type="EMBL" id="JARBHB010000003">
    <property type="protein sequence ID" value="KAJ8888090.1"/>
    <property type="molecule type" value="Genomic_DNA"/>
</dbReference>
<sequence>MVNFQRCLPIGDWYPSGTRFSLKHTCMCRDICVVEFITTSSNAEFTSQRNDNFLAGVRVSNVVSPRRHFGHSPPADNFFMVTQRVLAEQVGPFLLNSLLSVPLHSTRAWCADGRATVDGRTASPLDASGLQQPSSRTDRHWAERLPDVRPATRRTLGGPREGEGATVAERLDCSPPTKANRVQSPAESIPDFRDKGTVPDDFAGSRVFSGISRFLCSCIPVLLHPHLFSISSAPKSLTRTQLSTPTTPPAHTYNTTRCYLARYAPGAPLLCDLSPRQRVNASEDGGKTRVSLCGIQGHLPPTTTEERPRAVECSRALELLRTQNQACAAAYVEKPVNFSNPGLMSGKSYTGVASSLNPSSPDLINHLECGNS</sequence>
<protein>
    <submittedName>
        <fullName evidence="2">Uncharacterized protein</fullName>
    </submittedName>
</protein>
<evidence type="ECO:0000256" key="1">
    <source>
        <dbReference type="SAM" id="MobiDB-lite"/>
    </source>
</evidence>